<reference evidence="2" key="1">
    <citation type="submission" date="2020-05" db="EMBL/GenBank/DDBJ databases">
        <title>WGS assembly of Panicum virgatum.</title>
        <authorList>
            <person name="Lovell J.T."/>
            <person name="Jenkins J."/>
            <person name="Shu S."/>
            <person name="Juenger T.E."/>
            <person name="Schmutz J."/>
        </authorList>
    </citation>
    <scope>NUCLEOTIDE SEQUENCE</scope>
    <source>
        <strain evidence="2">AP13</strain>
    </source>
</reference>
<feature type="region of interest" description="Disordered" evidence="1">
    <location>
        <begin position="86"/>
        <end position="149"/>
    </location>
</feature>
<feature type="region of interest" description="Disordered" evidence="1">
    <location>
        <begin position="214"/>
        <end position="289"/>
    </location>
</feature>
<keyword evidence="3" id="KW-1185">Reference proteome</keyword>
<organism evidence="2 3">
    <name type="scientific">Panicum virgatum</name>
    <name type="common">Blackwell switchgrass</name>
    <dbReference type="NCBI Taxonomy" id="38727"/>
    <lineage>
        <taxon>Eukaryota</taxon>
        <taxon>Viridiplantae</taxon>
        <taxon>Streptophyta</taxon>
        <taxon>Embryophyta</taxon>
        <taxon>Tracheophyta</taxon>
        <taxon>Spermatophyta</taxon>
        <taxon>Magnoliopsida</taxon>
        <taxon>Liliopsida</taxon>
        <taxon>Poales</taxon>
        <taxon>Poaceae</taxon>
        <taxon>PACMAD clade</taxon>
        <taxon>Panicoideae</taxon>
        <taxon>Panicodae</taxon>
        <taxon>Paniceae</taxon>
        <taxon>Panicinae</taxon>
        <taxon>Panicum</taxon>
        <taxon>Panicum sect. Hiantes</taxon>
    </lineage>
</organism>
<evidence type="ECO:0000256" key="1">
    <source>
        <dbReference type="SAM" id="MobiDB-lite"/>
    </source>
</evidence>
<gene>
    <name evidence="2" type="ORF">PVAP13_2KG196791</name>
</gene>
<dbReference type="Proteomes" id="UP000823388">
    <property type="component" value="Chromosome 2K"/>
</dbReference>
<evidence type="ECO:0000313" key="2">
    <source>
        <dbReference type="EMBL" id="KAG2642749.1"/>
    </source>
</evidence>
<accession>A0A8T0WHZ8</accession>
<evidence type="ECO:0000313" key="3">
    <source>
        <dbReference type="Proteomes" id="UP000823388"/>
    </source>
</evidence>
<feature type="compositionally biased region" description="Basic residues" evidence="1">
    <location>
        <begin position="116"/>
        <end position="142"/>
    </location>
</feature>
<protein>
    <submittedName>
        <fullName evidence="2">Uncharacterized protein</fullName>
    </submittedName>
</protein>
<dbReference type="EMBL" id="CM029039">
    <property type="protein sequence ID" value="KAG2642749.1"/>
    <property type="molecule type" value="Genomic_DNA"/>
</dbReference>
<feature type="region of interest" description="Disordered" evidence="1">
    <location>
        <begin position="325"/>
        <end position="372"/>
    </location>
</feature>
<feature type="region of interest" description="Disordered" evidence="1">
    <location>
        <begin position="1"/>
        <end position="32"/>
    </location>
</feature>
<sequence>MPEARSPSPEDRRASRGGASASPPPPGPLPRVRCGAAGVSVGLYCTSCCVPASRPRGDDSSSELEVAVALDLGGAHAAARVALEELPDEVPQLEDPRSPWSSPSPRSMTFSGLRSRYTKPRRGGTRRHRPRAAPPHRRRPRPPRAAPARHPAVVLVRPCLLWRPRDASPPDAVAAAAALSAHAHVVFVFLGRASFGQAARRCVGSLPGRSLLAGPHEELRRAGPQREAARARGGHGELASRRRGERAVARRLTSGPACTCATTTGRPAGGGGHGSGRRSAAAGGGVERGLPLRAGPPVPSLPPLRAAVGAWHGGVRWPGCRRAAPPISPGARRPAAARPCSPARCRRGRGAARPRDPLPAPFVRRRREEGSA</sequence>
<name>A0A8T0WHZ8_PANVG</name>
<comment type="caution">
    <text evidence="2">The sequence shown here is derived from an EMBL/GenBank/DDBJ whole genome shotgun (WGS) entry which is preliminary data.</text>
</comment>
<feature type="compositionally biased region" description="Low complexity" evidence="1">
    <location>
        <begin position="250"/>
        <end position="266"/>
    </location>
</feature>
<feature type="compositionally biased region" description="Basic and acidic residues" evidence="1">
    <location>
        <begin position="227"/>
        <end position="248"/>
    </location>
</feature>
<dbReference type="AlphaFoldDB" id="A0A8T0WHZ8"/>
<feature type="compositionally biased region" description="Low complexity" evidence="1">
    <location>
        <begin position="98"/>
        <end position="107"/>
    </location>
</feature>
<proteinExistence type="predicted"/>
<feature type="compositionally biased region" description="Low complexity" evidence="1">
    <location>
        <begin position="325"/>
        <end position="343"/>
    </location>
</feature>